<evidence type="ECO:0000259" key="15">
    <source>
        <dbReference type="PROSITE" id="PS50011"/>
    </source>
</evidence>
<dbReference type="InterPro" id="IPR000719">
    <property type="entry name" value="Prot_kinase_dom"/>
</dbReference>
<gene>
    <name evidence="16" type="ORF">D915_010193</name>
</gene>
<keyword evidence="14" id="KW-1133">Transmembrane helix</keyword>
<evidence type="ECO:0000256" key="12">
    <source>
        <dbReference type="ARBA" id="ARBA00051693"/>
    </source>
</evidence>
<keyword evidence="1" id="KW-0723">Serine/threonine-protein kinase</keyword>
<evidence type="ECO:0000256" key="4">
    <source>
        <dbReference type="ARBA" id="ARBA00022741"/>
    </source>
</evidence>
<evidence type="ECO:0000256" key="6">
    <source>
        <dbReference type="ARBA" id="ARBA00022840"/>
    </source>
</evidence>
<evidence type="ECO:0000313" key="16">
    <source>
        <dbReference type="EMBL" id="THD18274.1"/>
    </source>
</evidence>
<feature type="compositionally biased region" description="Basic and acidic residues" evidence="13">
    <location>
        <begin position="872"/>
        <end position="884"/>
    </location>
</feature>
<feature type="transmembrane region" description="Helical" evidence="14">
    <location>
        <begin position="12"/>
        <end position="31"/>
    </location>
</feature>
<feature type="region of interest" description="Disordered" evidence="13">
    <location>
        <begin position="822"/>
        <end position="912"/>
    </location>
</feature>
<dbReference type="GO" id="GO:0004674">
    <property type="term" value="F:protein serine/threonine kinase activity"/>
    <property type="evidence" value="ECO:0007669"/>
    <property type="project" value="UniProtKB-KW"/>
</dbReference>
<feature type="domain" description="Protein kinase" evidence="15">
    <location>
        <begin position="90"/>
        <end position="347"/>
    </location>
</feature>
<feature type="compositionally biased region" description="Low complexity" evidence="13">
    <location>
        <begin position="885"/>
        <end position="897"/>
    </location>
</feature>
<keyword evidence="4" id="KW-0547">Nucleotide-binding</keyword>
<evidence type="ECO:0000256" key="1">
    <source>
        <dbReference type="ARBA" id="ARBA00022527"/>
    </source>
</evidence>
<dbReference type="PROSITE" id="PS00108">
    <property type="entry name" value="PROTEIN_KINASE_ST"/>
    <property type="match status" value="1"/>
</dbReference>
<dbReference type="InterPro" id="IPR011009">
    <property type="entry name" value="Kinase-like_dom_sf"/>
</dbReference>
<reference evidence="16" key="1">
    <citation type="submission" date="2019-03" db="EMBL/GenBank/DDBJ databases">
        <title>Improved annotation for the trematode Fasciola hepatica.</title>
        <authorList>
            <person name="Choi Y.-J."/>
            <person name="Martin J."/>
            <person name="Mitreva M."/>
        </authorList>
    </citation>
    <scope>NUCLEOTIDE SEQUENCE [LARGE SCALE GENOMIC DNA]</scope>
</reference>
<comment type="catalytic activity">
    <reaction evidence="11">
        <text>L-threonyl-[protein] + ATP = O-phospho-L-threonyl-[protein] + ADP + H(+)</text>
        <dbReference type="Rhea" id="RHEA:46608"/>
        <dbReference type="Rhea" id="RHEA-COMP:11060"/>
        <dbReference type="Rhea" id="RHEA-COMP:11605"/>
        <dbReference type="ChEBI" id="CHEBI:15378"/>
        <dbReference type="ChEBI" id="CHEBI:30013"/>
        <dbReference type="ChEBI" id="CHEBI:30616"/>
        <dbReference type="ChEBI" id="CHEBI:61977"/>
        <dbReference type="ChEBI" id="CHEBI:456216"/>
        <dbReference type="EC" id="2.7.12.2"/>
    </reaction>
</comment>
<comment type="similarity">
    <text evidence="8">Belongs to the protein kinase superfamily. STE Ser/Thr protein kinase family. MAP kinase kinase subfamily.</text>
</comment>
<evidence type="ECO:0000313" key="17">
    <source>
        <dbReference type="Proteomes" id="UP000230066"/>
    </source>
</evidence>
<name>A0A4E0QUV0_FASHE</name>
<evidence type="ECO:0000256" key="2">
    <source>
        <dbReference type="ARBA" id="ARBA00022553"/>
    </source>
</evidence>
<evidence type="ECO:0000256" key="11">
    <source>
        <dbReference type="ARBA" id="ARBA00049299"/>
    </source>
</evidence>
<dbReference type="PROSITE" id="PS50011">
    <property type="entry name" value="PROTEIN_KINASE_DOM"/>
    <property type="match status" value="1"/>
</dbReference>
<dbReference type="InterPro" id="IPR008271">
    <property type="entry name" value="Ser/Thr_kinase_AS"/>
</dbReference>
<keyword evidence="6" id="KW-0067">ATP-binding</keyword>
<dbReference type="FunFam" id="3.30.200.20:FF:000040">
    <property type="entry name" value="Dual specificity mitogen-activated protein kinase kinase"/>
    <property type="match status" value="1"/>
</dbReference>
<dbReference type="GO" id="GO:0006950">
    <property type="term" value="P:response to stress"/>
    <property type="evidence" value="ECO:0007669"/>
    <property type="project" value="UniProtKB-ARBA"/>
</dbReference>
<sequence length="912" mass="101024">MVQWLLNVLGAPPNVSLLLYIFLNLYWLVLAERTRSESPGSCSTVRPSDLGSSPAADVRCDLDAIQRMFQDCNGVLCFGHERIKAGKEDFNCEKVLAYGNCSEVRKMRHRKRRELVMAVKVMYLSSNSEEENKLIFSDLNVVTQTNQCPFIVTCYGILFTGVEFWICMELMPTCLGRLLRDLSDPFPEHVIGKVVVSIVSALDYLKQKHNVIHRDVKPSNMLLGYRGEVKLCDFGISGKLQDSITRSASLGCIRYMAPERLKKQEYDVRADVWSLGVSILELATGSFPYQDARTEFALMTKIMEEEAPTLPSGFSASSEFRVFVETCLQKRVSHRPKYTELKRSKFFVRHNVEPLNVLSWLQTLNLAHLRQSITSSALLDVVTGCVMPGPLEIHAGCTGDQDRTCATTPTPESAHVYTNGSGNGNRPNSHGPIQTRGTSRPDAVNIPSVCASAGVHNRQRSDCAELANSVSKLKVEDFLSDQLLITCDQDRCASPRPSETSRNRASPFGSGPVIVNDDLYENLSKGGTSSPRDSIGRRPRNPSGKVFPFPDNSPTGSRYMRSADVHSGSSFSMLACNRLSPAARPYSLPRHIMEQGTDSDQWIECSLSSSRMTHRNSSQLPTLLPKTTGQTNGNGTPKLSKPVKMGQTGSTNCKLKPVQDKSYTCSPEPQPIRQSTPQTRSASAGAQLRRSHARRWQSKPGFPLLREPQPNHDLCLANHATTWNHGSIVQSSASAGHHAPQNYHHHYYYYFYQQSGVLPSVAPGPQRAMTPPLISHRSNSPLNETLGIVPSPKHPSPVCRNGLNPLLSGRLAHRLYTHPLPRQNGFLNRSPRFDPHIQTGAATHPMNLPPSLTEQHHPCAVQTRPIPGNDPDAAHSRDPVRNDLSRSSSRGPHRSSSQPANSHNWLSFETEL</sequence>
<feature type="compositionally biased region" description="Polar residues" evidence="13">
    <location>
        <begin position="661"/>
        <end position="684"/>
    </location>
</feature>
<dbReference type="Pfam" id="PF00069">
    <property type="entry name" value="Pkinase"/>
    <property type="match status" value="1"/>
</dbReference>
<comment type="catalytic activity">
    <reaction evidence="10">
        <text>L-seryl-[protein] + ATP = O-phospho-L-seryl-[protein] + ADP + H(+)</text>
        <dbReference type="Rhea" id="RHEA:17989"/>
        <dbReference type="Rhea" id="RHEA-COMP:9863"/>
        <dbReference type="Rhea" id="RHEA-COMP:11604"/>
        <dbReference type="ChEBI" id="CHEBI:15378"/>
        <dbReference type="ChEBI" id="CHEBI:29999"/>
        <dbReference type="ChEBI" id="CHEBI:30616"/>
        <dbReference type="ChEBI" id="CHEBI:83421"/>
        <dbReference type="ChEBI" id="CHEBI:456216"/>
        <dbReference type="EC" id="2.7.12.2"/>
    </reaction>
</comment>
<keyword evidence="14" id="KW-0472">Membrane</keyword>
<dbReference type="Gene3D" id="3.30.200.20">
    <property type="entry name" value="Phosphorylase Kinase, domain 1"/>
    <property type="match status" value="1"/>
</dbReference>
<dbReference type="EC" id="2.7.12.2" evidence="9"/>
<keyword evidence="17" id="KW-1185">Reference proteome</keyword>
<feature type="compositionally biased region" description="Polar residues" evidence="13">
    <location>
        <begin position="613"/>
        <end position="637"/>
    </location>
</feature>
<dbReference type="Proteomes" id="UP000230066">
    <property type="component" value="Unassembled WGS sequence"/>
</dbReference>
<comment type="catalytic activity">
    <reaction evidence="12">
        <text>L-tyrosyl-[protein] + ATP = O-phospho-L-tyrosyl-[protein] + ADP + H(+)</text>
        <dbReference type="Rhea" id="RHEA:10596"/>
        <dbReference type="Rhea" id="RHEA-COMP:10136"/>
        <dbReference type="Rhea" id="RHEA-COMP:20101"/>
        <dbReference type="ChEBI" id="CHEBI:15378"/>
        <dbReference type="ChEBI" id="CHEBI:30616"/>
        <dbReference type="ChEBI" id="CHEBI:46858"/>
        <dbReference type="ChEBI" id="CHEBI:61978"/>
        <dbReference type="ChEBI" id="CHEBI:456216"/>
        <dbReference type="EC" id="2.7.12.2"/>
    </reaction>
</comment>
<evidence type="ECO:0000256" key="7">
    <source>
        <dbReference type="ARBA" id="ARBA00023137"/>
    </source>
</evidence>
<dbReference type="GO" id="GO:0005524">
    <property type="term" value="F:ATP binding"/>
    <property type="evidence" value="ECO:0007669"/>
    <property type="project" value="UniProtKB-KW"/>
</dbReference>
<comment type="caution">
    <text evidence="16">The sequence shown here is derived from an EMBL/GenBank/DDBJ whole genome shotgun (WGS) entry which is preliminary data.</text>
</comment>
<keyword evidence="14" id="KW-0812">Transmembrane</keyword>
<dbReference type="GO" id="GO:0004708">
    <property type="term" value="F:MAP kinase kinase activity"/>
    <property type="evidence" value="ECO:0007669"/>
    <property type="project" value="UniProtKB-EC"/>
</dbReference>
<dbReference type="GO" id="GO:0004713">
    <property type="term" value="F:protein tyrosine kinase activity"/>
    <property type="evidence" value="ECO:0007669"/>
    <property type="project" value="UniProtKB-KW"/>
</dbReference>
<keyword evidence="5 16" id="KW-0418">Kinase</keyword>
<dbReference type="SMART" id="SM00220">
    <property type="entry name" value="S_TKc"/>
    <property type="match status" value="1"/>
</dbReference>
<keyword evidence="2" id="KW-0597">Phosphoprotein</keyword>
<feature type="compositionally biased region" description="Polar residues" evidence="13">
    <location>
        <begin position="406"/>
        <end position="438"/>
    </location>
</feature>
<accession>A0A4E0QUV0</accession>
<evidence type="ECO:0000256" key="5">
    <source>
        <dbReference type="ARBA" id="ARBA00022777"/>
    </source>
</evidence>
<protein>
    <recommendedName>
        <fullName evidence="9">mitogen-activated protein kinase kinase</fullName>
        <ecNumber evidence="9">2.7.12.2</ecNumber>
    </recommendedName>
</protein>
<evidence type="ECO:0000256" key="8">
    <source>
        <dbReference type="ARBA" id="ARBA00038035"/>
    </source>
</evidence>
<evidence type="ECO:0000256" key="13">
    <source>
        <dbReference type="SAM" id="MobiDB-lite"/>
    </source>
</evidence>
<feature type="region of interest" description="Disordered" evidence="13">
    <location>
        <begin position="491"/>
        <end position="556"/>
    </location>
</feature>
<keyword evidence="7" id="KW-0829">Tyrosine-protein kinase</keyword>
<dbReference type="Gene3D" id="1.10.510.10">
    <property type="entry name" value="Transferase(Phosphotransferase) domain 1"/>
    <property type="match status" value="1"/>
</dbReference>
<dbReference type="PANTHER" id="PTHR47238">
    <property type="entry name" value="MITOGEN-ACTIVATED PROTEIN KINASE KINASE 5"/>
    <property type="match status" value="1"/>
</dbReference>
<dbReference type="PANTHER" id="PTHR47238:SF2">
    <property type="entry name" value="DUAL SPECIFICITY MITOGEN-ACTIVATED PROTEIN KINASE KINASE HEMIPTEROUS"/>
    <property type="match status" value="1"/>
</dbReference>
<feature type="region of interest" description="Disordered" evidence="13">
    <location>
        <begin position="406"/>
        <end position="445"/>
    </location>
</feature>
<evidence type="ECO:0000256" key="3">
    <source>
        <dbReference type="ARBA" id="ARBA00022679"/>
    </source>
</evidence>
<organism evidence="16 17">
    <name type="scientific">Fasciola hepatica</name>
    <name type="common">Liver fluke</name>
    <dbReference type="NCBI Taxonomy" id="6192"/>
    <lineage>
        <taxon>Eukaryota</taxon>
        <taxon>Metazoa</taxon>
        <taxon>Spiralia</taxon>
        <taxon>Lophotrochozoa</taxon>
        <taxon>Platyhelminthes</taxon>
        <taxon>Trematoda</taxon>
        <taxon>Digenea</taxon>
        <taxon>Plagiorchiida</taxon>
        <taxon>Echinostomata</taxon>
        <taxon>Echinostomatoidea</taxon>
        <taxon>Fasciolidae</taxon>
        <taxon>Fasciola</taxon>
    </lineage>
</organism>
<dbReference type="InterPro" id="IPR052468">
    <property type="entry name" value="Dual_spec_MAPK_kinase"/>
</dbReference>
<dbReference type="AlphaFoldDB" id="A0A4E0QUV0"/>
<evidence type="ECO:0000256" key="10">
    <source>
        <dbReference type="ARBA" id="ARBA00049014"/>
    </source>
</evidence>
<evidence type="ECO:0000256" key="14">
    <source>
        <dbReference type="SAM" id="Phobius"/>
    </source>
</evidence>
<proteinExistence type="inferred from homology"/>
<feature type="region of interest" description="Disordered" evidence="13">
    <location>
        <begin position="613"/>
        <end position="695"/>
    </location>
</feature>
<feature type="compositionally biased region" description="Polar residues" evidence="13">
    <location>
        <begin position="898"/>
        <end position="912"/>
    </location>
</feature>
<evidence type="ECO:0000256" key="9">
    <source>
        <dbReference type="ARBA" id="ARBA00038999"/>
    </source>
</evidence>
<dbReference type="EMBL" id="JXXN02015190">
    <property type="protein sequence ID" value="THD18274.1"/>
    <property type="molecule type" value="Genomic_DNA"/>
</dbReference>
<dbReference type="SUPFAM" id="SSF56112">
    <property type="entry name" value="Protein kinase-like (PK-like)"/>
    <property type="match status" value="1"/>
</dbReference>
<keyword evidence="3" id="KW-0808">Transferase</keyword>